<name>A0A090ZYE0_PAEMA</name>
<dbReference type="OrthoDB" id="2654046at2"/>
<comment type="caution">
    <text evidence="1">The sequence shown here is derived from an EMBL/GenBank/DDBJ whole genome shotgun (WGS) entry which is preliminary data.</text>
</comment>
<dbReference type="AlphaFoldDB" id="A0A090ZYE0"/>
<dbReference type="RefSeq" id="WP_036622432.1">
    <property type="nucleotide sequence ID" value="NZ_JAKOBR010000176.1"/>
</dbReference>
<keyword evidence="2" id="KW-1185">Reference proteome</keyword>
<organism evidence="1 2">
    <name type="scientific">Paenibacillus macerans</name>
    <name type="common">Bacillus macerans</name>
    <dbReference type="NCBI Taxonomy" id="44252"/>
    <lineage>
        <taxon>Bacteria</taxon>
        <taxon>Bacillati</taxon>
        <taxon>Bacillota</taxon>
        <taxon>Bacilli</taxon>
        <taxon>Bacillales</taxon>
        <taxon>Paenibacillaceae</taxon>
        <taxon>Paenibacillus</taxon>
    </lineage>
</organism>
<dbReference type="Proteomes" id="UP000029278">
    <property type="component" value="Unassembled WGS sequence"/>
</dbReference>
<gene>
    <name evidence="1" type="ORF">DJ90_2632</name>
</gene>
<reference evidence="1 2" key="1">
    <citation type="submission" date="2014-04" db="EMBL/GenBank/DDBJ databases">
        <authorList>
            <person name="Bishop-Lilly K.A."/>
            <person name="Broomall S.M."/>
            <person name="Chain P.S."/>
            <person name="Chertkov O."/>
            <person name="Coyne S.R."/>
            <person name="Daligault H.E."/>
            <person name="Davenport K.W."/>
            <person name="Erkkila T."/>
            <person name="Frey K.G."/>
            <person name="Gibbons H.S."/>
            <person name="Gu W."/>
            <person name="Jaissle J."/>
            <person name="Johnson S.L."/>
            <person name="Koroleva G.I."/>
            <person name="Ladner J.T."/>
            <person name="Lo C.-C."/>
            <person name="Minogue T.D."/>
            <person name="Munk C."/>
            <person name="Palacios G.F."/>
            <person name="Redden C.L."/>
            <person name="Rosenzweig C.N."/>
            <person name="Scholz M.B."/>
            <person name="Teshima H."/>
            <person name="Xu Y."/>
        </authorList>
    </citation>
    <scope>NUCLEOTIDE SEQUENCE [LARGE SCALE GENOMIC DNA]</scope>
    <source>
        <strain evidence="1 2">8244</strain>
    </source>
</reference>
<sequence length="181" mass="20247">MNWCKLGLGLVLAVSLSTGCGNGMQKVAKQEMEKYNMNSYRKGNHRQLTSGTTLNTSLLRSLKAECAERGIRLTHETYAEGLDGNISYSYFINGDARHFIIVHVFPSEQDRIREMTEIYGSGDGKKGLHAAAAASQASVIRTRDNAALVYASTAQKNSQYREQMKTIFDRLLMRMQDRTAQ</sequence>
<dbReference type="GeneID" id="77006824"/>
<accession>A0A090ZYE0</accession>
<dbReference type="PATRIC" id="fig|44252.3.peg.2557"/>
<evidence type="ECO:0000313" key="1">
    <source>
        <dbReference type="EMBL" id="KFN09086.1"/>
    </source>
</evidence>
<proteinExistence type="predicted"/>
<protein>
    <submittedName>
        <fullName evidence="1">Uncharacterized protein</fullName>
    </submittedName>
</protein>
<dbReference type="STRING" id="44252.DJ90_2632"/>
<evidence type="ECO:0000313" key="2">
    <source>
        <dbReference type="Proteomes" id="UP000029278"/>
    </source>
</evidence>
<dbReference type="HOGENOM" id="CLU_129769_0_0_9"/>
<dbReference type="PROSITE" id="PS51257">
    <property type="entry name" value="PROKAR_LIPOPROTEIN"/>
    <property type="match status" value="1"/>
</dbReference>
<dbReference type="EMBL" id="JMQA01000024">
    <property type="protein sequence ID" value="KFN09086.1"/>
    <property type="molecule type" value="Genomic_DNA"/>
</dbReference>